<evidence type="ECO:0000313" key="4">
    <source>
        <dbReference type="EMBL" id="QAY33189.1"/>
    </source>
</evidence>
<dbReference type="CDD" id="cd18095">
    <property type="entry name" value="SpoU-like_rRNA-MTase"/>
    <property type="match status" value="1"/>
</dbReference>
<accession>A0A4P6E4Q5</accession>
<dbReference type="Proteomes" id="UP000293589">
    <property type="component" value="Chromosome"/>
</dbReference>
<keyword evidence="2 4" id="KW-0808">Transferase</keyword>
<dbReference type="InterPro" id="IPR029028">
    <property type="entry name" value="Alpha/beta_knot_MTases"/>
</dbReference>
<evidence type="ECO:0000259" key="3">
    <source>
        <dbReference type="Pfam" id="PF00588"/>
    </source>
</evidence>
<evidence type="ECO:0000256" key="1">
    <source>
        <dbReference type="ARBA" id="ARBA00022603"/>
    </source>
</evidence>
<dbReference type="PANTHER" id="PTHR43191:SF2">
    <property type="entry name" value="RRNA METHYLTRANSFERASE 3, MITOCHONDRIAL"/>
    <property type="match status" value="1"/>
</dbReference>
<proteinExistence type="predicted"/>
<evidence type="ECO:0000256" key="2">
    <source>
        <dbReference type="ARBA" id="ARBA00022679"/>
    </source>
</evidence>
<dbReference type="SUPFAM" id="SSF55315">
    <property type="entry name" value="L30e-like"/>
    <property type="match status" value="1"/>
</dbReference>
<dbReference type="GO" id="GO:0003723">
    <property type="term" value="F:RNA binding"/>
    <property type="evidence" value="ECO:0007669"/>
    <property type="project" value="InterPro"/>
</dbReference>
<dbReference type="AlphaFoldDB" id="A0A4P6E4Q5"/>
<dbReference type="Gene3D" id="3.30.1330.30">
    <property type="match status" value="1"/>
</dbReference>
<dbReference type="InterPro" id="IPR029064">
    <property type="entry name" value="Ribosomal_eL30-like_sf"/>
</dbReference>
<sequence>MPIHQNIIDNPKSERVRRVADLSNRRSRARTGQYVIEGPQSVREAVRCMPEAVRDVYVAVDDSDGAGHADTALLVRHGYAQMPDGLYEGIPVPALLAPIVAEALSHGVYVHLCSAGVIERMSRDAQGIVAVGDMQVIRDAMTGTAPETPGVGGSGGSPSLVAAFWQVRDPGNAGTVIRAADAAGCAAVVFVDECVDMFNPKVIRATAGSLFHLPVLTMTTGEFFTWCSERGLAVTAADVYGTPGNRPVPLPELLGGDGGRDTDRAVLFGNEARGLPDDVLERSDTVVSIPIYGRAESLNLGTSAAVMLMSMAMSSRFGRM</sequence>
<dbReference type="InterPro" id="IPR001537">
    <property type="entry name" value="SpoU_MeTrfase"/>
</dbReference>
<dbReference type="Pfam" id="PF00588">
    <property type="entry name" value="SpoU_methylase"/>
    <property type="match status" value="1"/>
</dbReference>
<dbReference type="RefSeq" id="WP_129237708.1">
    <property type="nucleotide sequence ID" value="NZ_CP035464.1"/>
</dbReference>
<dbReference type="PANTHER" id="PTHR43191">
    <property type="entry name" value="RRNA METHYLTRANSFERASE 3"/>
    <property type="match status" value="1"/>
</dbReference>
<feature type="domain" description="tRNA/rRNA methyltransferase SpoU type" evidence="3">
    <location>
        <begin position="161"/>
        <end position="308"/>
    </location>
</feature>
<dbReference type="GO" id="GO:0006396">
    <property type="term" value="P:RNA processing"/>
    <property type="evidence" value="ECO:0007669"/>
    <property type="project" value="InterPro"/>
</dbReference>
<dbReference type="STRING" id="78344.BIGA_0270"/>
<evidence type="ECO:0000313" key="5">
    <source>
        <dbReference type="Proteomes" id="UP000293589"/>
    </source>
</evidence>
<organism evidence="4 5">
    <name type="scientific">Bifidobacterium pullorum subsp. gallinarum</name>
    <dbReference type="NCBI Taxonomy" id="78344"/>
    <lineage>
        <taxon>Bacteria</taxon>
        <taxon>Bacillati</taxon>
        <taxon>Actinomycetota</taxon>
        <taxon>Actinomycetes</taxon>
        <taxon>Bifidobacteriales</taxon>
        <taxon>Bifidobacteriaceae</taxon>
        <taxon>Bifidobacterium</taxon>
    </lineage>
</organism>
<reference evidence="4 5" key="1">
    <citation type="submission" date="2019-01" db="EMBL/GenBank/DDBJ databases">
        <title>Complete genome sequence of Bifidobacterium gallinarum CACC 514.</title>
        <authorList>
            <person name="Jung M."/>
        </authorList>
    </citation>
    <scope>NUCLEOTIDE SEQUENCE [LARGE SCALE GENOMIC DNA]</scope>
    <source>
        <strain evidence="4 5">CACC 514</strain>
    </source>
</reference>
<dbReference type="EMBL" id="CP035464">
    <property type="protein sequence ID" value="QAY33189.1"/>
    <property type="molecule type" value="Genomic_DNA"/>
</dbReference>
<dbReference type="GO" id="GO:0008173">
    <property type="term" value="F:RNA methyltransferase activity"/>
    <property type="evidence" value="ECO:0007669"/>
    <property type="project" value="InterPro"/>
</dbReference>
<dbReference type="KEGG" id="bgx:ESN35_07030"/>
<dbReference type="SUPFAM" id="SSF75217">
    <property type="entry name" value="alpha/beta knot"/>
    <property type="match status" value="1"/>
</dbReference>
<dbReference type="Gene3D" id="3.40.1280.10">
    <property type="match status" value="1"/>
</dbReference>
<dbReference type="InterPro" id="IPR051259">
    <property type="entry name" value="rRNA_Methyltransferase"/>
</dbReference>
<gene>
    <name evidence="4" type="ORF">ESN35_07030</name>
</gene>
<protein>
    <submittedName>
        <fullName evidence="4">RNA methyltransferase</fullName>
    </submittedName>
</protein>
<name>A0A4P6E4Q5_9BIFI</name>
<keyword evidence="1 4" id="KW-0489">Methyltransferase</keyword>
<dbReference type="GO" id="GO:0032259">
    <property type="term" value="P:methylation"/>
    <property type="evidence" value="ECO:0007669"/>
    <property type="project" value="UniProtKB-KW"/>
</dbReference>
<dbReference type="InterPro" id="IPR029026">
    <property type="entry name" value="tRNA_m1G_MTases_N"/>
</dbReference>